<organism evidence="2 3">
    <name type="scientific">Rhizophagus clarus</name>
    <dbReference type="NCBI Taxonomy" id="94130"/>
    <lineage>
        <taxon>Eukaryota</taxon>
        <taxon>Fungi</taxon>
        <taxon>Fungi incertae sedis</taxon>
        <taxon>Mucoromycota</taxon>
        <taxon>Glomeromycotina</taxon>
        <taxon>Glomeromycetes</taxon>
        <taxon>Glomerales</taxon>
        <taxon>Glomeraceae</taxon>
        <taxon>Rhizophagus</taxon>
    </lineage>
</organism>
<protein>
    <submittedName>
        <fullName evidence="2">C-type lectin domain family 4 member M-like isoform X2</fullName>
    </submittedName>
</protein>
<comment type="caution">
    <text evidence="2">The sequence shown here is derived from an EMBL/GenBank/DDBJ whole genome shotgun (WGS) entry which is preliminary data.</text>
</comment>
<reference evidence="2" key="1">
    <citation type="submission" date="2019-10" db="EMBL/GenBank/DDBJ databases">
        <title>Conservation and host-specific expression of non-tandemly repeated heterogenous ribosome RNA gene in arbuscular mycorrhizal fungi.</title>
        <authorList>
            <person name="Maeda T."/>
            <person name="Kobayashi Y."/>
            <person name="Nakagawa T."/>
            <person name="Ezawa T."/>
            <person name="Yamaguchi K."/>
            <person name="Bino T."/>
            <person name="Nishimoto Y."/>
            <person name="Shigenobu S."/>
            <person name="Kawaguchi M."/>
        </authorList>
    </citation>
    <scope>NUCLEOTIDE SEQUENCE</scope>
    <source>
        <strain evidence="2">HR1</strain>
    </source>
</reference>
<dbReference type="AlphaFoldDB" id="A0A8H3R068"/>
<gene>
    <name evidence="2" type="ORF">RCL2_002229300</name>
</gene>
<accession>A0A8H3R068</accession>
<name>A0A8H3R068_9GLOM</name>
<keyword evidence="2" id="KW-0430">Lectin</keyword>
<sequence length="356" mass="41429">MSLKNFMIQIVIPSISNHKFPYELSEEVKGLNAIELTIQDTLLEILHQYQSNDIKLAKTLMNSNFINRIIDVTNDNVKNFLQSKLSELNNVRKWIAMKVIMKIKSNEIIWYKINLQYIKFVFFKLKGVLINFHKLRIYICYPLNPGIDLDSHENNKNIIIIKKLNLELNSLKEDRDNLKVKVNNLNVELQIIIKNRDELRDELTRVTKNESTLKGELQGIIKNRDELRDELQSVAKSESTLKKEVQGIIKNRDELRVELTKITKNEKRDYIKNILKSRDELLEELQNVTKNENTLQDELRNIIKNRDELREELTNVTKNNDDLQEKLSTNATGAQAAPAWFTQTFAQGGIANGAID</sequence>
<dbReference type="OrthoDB" id="10255512at2759"/>
<evidence type="ECO:0000256" key="1">
    <source>
        <dbReference type="SAM" id="Coils"/>
    </source>
</evidence>
<feature type="coiled-coil region" evidence="1">
    <location>
        <begin position="161"/>
        <end position="244"/>
    </location>
</feature>
<feature type="coiled-coil region" evidence="1">
    <location>
        <begin position="271"/>
        <end position="326"/>
    </location>
</feature>
<keyword evidence="1" id="KW-0175">Coiled coil</keyword>
<evidence type="ECO:0000313" key="2">
    <source>
        <dbReference type="EMBL" id="GES95629.1"/>
    </source>
</evidence>
<evidence type="ECO:0000313" key="3">
    <source>
        <dbReference type="Proteomes" id="UP000615446"/>
    </source>
</evidence>
<proteinExistence type="predicted"/>
<dbReference type="Proteomes" id="UP000615446">
    <property type="component" value="Unassembled WGS sequence"/>
</dbReference>
<dbReference type="EMBL" id="BLAL01000244">
    <property type="protein sequence ID" value="GES95629.1"/>
    <property type="molecule type" value="Genomic_DNA"/>
</dbReference>
<dbReference type="GO" id="GO:0030246">
    <property type="term" value="F:carbohydrate binding"/>
    <property type="evidence" value="ECO:0007669"/>
    <property type="project" value="UniProtKB-KW"/>
</dbReference>